<dbReference type="EMBL" id="SGWV01000008">
    <property type="protein sequence ID" value="RZS57118.1"/>
    <property type="molecule type" value="Genomic_DNA"/>
</dbReference>
<evidence type="ECO:0000313" key="1">
    <source>
        <dbReference type="EMBL" id="RZS57118.1"/>
    </source>
</evidence>
<dbReference type="Proteomes" id="UP000293433">
    <property type="component" value="Unassembled WGS sequence"/>
</dbReference>
<accession>A0A4Q7LSY2</accession>
<organism evidence="1 2">
    <name type="scientific">Sphaerotilus mobilis</name>
    <dbReference type="NCBI Taxonomy" id="47994"/>
    <lineage>
        <taxon>Bacteria</taxon>
        <taxon>Pseudomonadati</taxon>
        <taxon>Pseudomonadota</taxon>
        <taxon>Betaproteobacteria</taxon>
        <taxon>Burkholderiales</taxon>
        <taxon>Sphaerotilaceae</taxon>
        <taxon>Sphaerotilus</taxon>
    </lineage>
</organism>
<proteinExistence type="predicted"/>
<protein>
    <submittedName>
        <fullName evidence="1">Uncharacterized protein</fullName>
    </submittedName>
</protein>
<dbReference type="RefSeq" id="WP_130481523.1">
    <property type="nucleotide sequence ID" value="NZ_SGWV01000008.1"/>
</dbReference>
<reference evidence="1 2" key="1">
    <citation type="submission" date="2019-02" db="EMBL/GenBank/DDBJ databases">
        <title>Genomic Encyclopedia of Type Strains, Phase IV (KMG-IV): sequencing the most valuable type-strain genomes for metagenomic binning, comparative biology and taxonomic classification.</title>
        <authorList>
            <person name="Goeker M."/>
        </authorList>
    </citation>
    <scope>NUCLEOTIDE SEQUENCE [LARGE SCALE GENOMIC DNA]</scope>
    <source>
        <strain evidence="1 2">DSM 10617</strain>
    </source>
</reference>
<sequence>MNLLRITFFYGIALLVGLSAGALARTAWTWTSSTDHGALLTPTSVDPTDAVSTGHAPTRQILAPGQVWIALGHALVPAQTGPLALPHGSRLRLKVTPSADGLLRLRAISPDGRHTDLWSLSVSAGQTQFSPMLRLEGHRGLEQLELHLTPSDGSAARQQQLQIWHG</sequence>
<comment type="caution">
    <text evidence="1">The sequence shown here is derived from an EMBL/GenBank/DDBJ whole genome shotgun (WGS) entry which is preliminary data.</text>
</comment>
<keyword evidence="2" id="KW-1185">Reference proteome</keyword>
<dbReference type="AlphaFoldDB" id="A0A4Q7LSY2"/>
<evidence type="ECO:0000313" key="2">
    <source>
        <dbReference type="Proteomes" id="UP000293433"/>
    </source>
</evidence>
<gene>
    <name evidence="1" type="ORF">EV685_1682</name>
</gene>
<name>A0A4Q7LSY2_9BURK</name>